<evidence type="ECO:0000313" key="1">
    <source>
        <dbReference type="EMBL" id="RNA37146.1"/>
    </source>
</evidence>
<accession>A0A3M7SN38</accession>
<comment type="caution">
    <text evidence="1">The sequence shown here is derived from an EMBL/GenBank/DDBJ whole genome shotgun (WGS) entry which is preliminary data.</text>
</comment>
<evidence type="ECO:0000313" key="2">
    <source>
        <dbReference type="Proteomes" id="UP000276133"/>
    </source>
</evidence>
<dbReference type="EMBL" id="REGN01001086">
    <property type="protein sequence ID" value="RNA37146.1"/>
    <property type="molecule type" value="Genomic_DNA"/>
</dbReference>
<dbReference type="Proteomes" id="UP000276133">
    <property type="component" value="Unassembled WGS sequence"/>
</dbReference>
<gene>
    <name evidence="1" type="ORF">BpHYR1_018900</name>
</gene>
<dbReference type="AlphaFoldDB" id="A0A3M7SN38"/>
<name>A0A3M7SN38_BRAPC</name>
<organism evidence="1 2">
    <name type="scientific">Brachionus plicatilis</name>
    <name type="common">Marine rotifer</name>
    <name type="synonym">Brachionus muelleri</name>
    <dbReference type="NCBI Taxonomy" id="10195"/>
    <lineage>
        <taxon>Eukaryota</taxon>
        <taxon>Metazoa</taxon>
        <taxon>Spiralia</taxon>
        <taxon>Gnathifera</taxon>
        <taxon>Rotifera</taxon>
        <taxon>Eurotatoria</taxon>
        <taxon>Monogononta</taxon>
        <taxon>Pseudotrocha</taxon>
        <taxon>Ploima</taxon>
        <taxon>Brachionidae</taxon>
        <taxon>Brachionus</taxon>
    </lineage>
</organism>
<proteinExistence type="predicted"/>
<keyword evidence="2" id="KW-1185">Reference proteome</keyword>
<protein>
    <submittedName>
        <fullName evidence="1">Uncharacterized protein</fullName>
    </submittedName>
</protein>
<sequence>MFLRCISIRKKKEIKMNRKVNLKIFVANSNEEFILKKKSKISMETVNCSFLALNLDMYPLQNC</sequence>
<reference evidence="1 2" key="1">
    <citation type="journal article" date="2018" name="Sci. Rep.">
        <title>Genomic signatures of local adaptation to the degree of environmental predictability in rotifers.</title>
        <authorList>
            <person name="Franch-Gras L."/>
            <person name="Hahn C."/>
            <person name="Garcia-Roger E.M."/>
            <person name="Carmona M.J."/>
            <person name="Serra M."/>
            <person name="Gomez A."/>
        </authorList>
    </citation>
    <scope>NUCLEOTIDE SEQUENCE [LARGE SCALE GENOMIC DNA]</scope>
    <source>
        <strain evidence="1">HYR1</strain>
    </source>
</reference>